<comment type="caution">
    <text evidence="1">The sequence shown here is derived from an EMBL/GenBank/DDBJ whole genome shotgun (WGS) entry which is preliminary data.</text>
</comment>
<proteinExistence type="predicted"/>
<accession>A0A0V1FK09</accession>
<dbReference type="OrthoDB" id="5913796at2759"/>
<dbReference type="InterPro" id="IPR036322">
    <property type="entry name" value="WD40_repeat_dom_sf"/>
</dbReference>
<keyword evidence="2" id="KW-1185">Reference proteome</keyword>
<dbReference type="Proteomes" id="UP000054995">
    <property type="component" value="Unassembled WGS sequence"/>
</dbReference>
<dbReference type="SUPFAM" id="SSF50978">
    <property type="entry name" value="WD40 repeat-like"/>
    <property type="match status" value="1"/>
</dbReference>
<dbReference type="EMBL" id="JYDT01000075">
    <property type="protein sequence ID" value="KRY86213.1"/>
    <property type="molecule type" value="Genomic_DNA"/>
</dbReference>
<protein>
    <recommendedName>
        <fullName evidence="3">General transcription factor 3C polypeptide 4</fullName>
    </recommendedName>
</protein>
<evidence type="ECO:0008006" key="3">
    <source>
        <dbReference type="Google" id="ProtNLM"/>
    </source>
</evidence>
<name>A0A0V1FK09_TRIPS</name>
<gene>
    <name evidence="1" type="ORF">T4D_11670</name>
</gene>
<evidence type="ECO:0000313" key="1">
    <source>
        <dbReference type="EMBL" id="KRY86213.1"/>
    </source>
</evidence>
<organism evidence="1 2">
    <name type="scientific">Trichinella pseudospiralis</name>
    <name type="common">Parasitic roundworm</name>
    <dbReference type="NCBI Taxonomy" id="6337"/>
    <lineage>
        <taxon>Eukaryota</taxon>
        <taxon>Metazoa</taxon>
        <taxon>Ecdysozoa</taxon>
        <taxon>Nematoda</taxon>
        <taxon>Enoplea</taxon>
        <taxon>Dorylaimia</taxon>
        <taxon>Trichinellida</taxon>
        <taxon>Trichinellidae</taxon>
        <taxon>Trichinella</taxon>
    </lineage>
</organism>
<dbReference type="AlphaFoldDB" id="A0A0V1FK09"/>
<evidence type="ECO:0000313" key="2">
    <source>
        <dbReference type="Proteomes" id="UP000054995"/>
    </source>
</evidence>
<sequence>MRNESSAYKLLDKSEFLGHYQYIQNCVSWLSDKELLISFKSNVILMILDPYGLQNSDVKCPHFEKNFNFEQLPYKSVRSCIDDISPMETLWQAYLMFYDDDETRLAEALYNPATSYWNSFIISAVFPDNCGPNFQKLIAVLSLDGQIVIFDPYIGLTEYGIFLHTQKLLKYYLRNKVIFDKNYLANKERGKIRAIDYMVKGALNLYDASKLLAVSTWHWTSLNYHNCRIVFSIQCSGHIVFWKQRFHNKKSVDFSILKVKMLSDEKKIVRCFWANRDENSGMLFFSNSDDQLMYSMIKASDESFQLEQPQQVQHDFGTSLLMSIVACFIPKASCHEKFEVFAVYIGHADSVSCLHLDPNRNFEVCHSSRVFYVDAEITLAGESLYAYTHCSVLKIRLSEGQLTTDSNVAEVVKLAERNFGMAASKHEVLLSYSSKKRIAYKSSLLSPKLYIGILKEANARDCLQGLLNSPNLRNSTDLLIVLRQLLLCKKIPDTVWKWMIRRMNEMTIQWSHSLKILRFCCAVIIQRKTSSKQYMTCWENVLKRIDFILTLRYAIQLYRKLKSLLPSANPEIMDMAVQVKEFLQVYEKKPKMRKLPTRRQRKVRRVAKSAFSTNKTWIPRVGRVCEDGHLISKFLSPIPDIPCSVHVTVSDFCNITFQCIRTSACLHCIRCNAIASTAIKSPAMIDLFGDAVCPYCDGTFISNLKQKREISSSILLEYTTYLV</sequence>
<reference evidence="1 2" key="1">
    <citation type="submission" date="2015-01" db="EMBL/GenBank/DDBJ databases">
        <title>Evolution of Trichinella species and genotypes.</title>
        <authorList>
            <person name="Korhonen P.K."/>
            <person name="Edoardo P."/>
            <person name="Giuseppe L.R."/>
            <person name="Gasser R.B."/>
        </authorList>
    </citation>
    <scope>NUCLEOTIDE SEQUENCE [LARGE SCALE GENOMIC DNA]</scope>
    <source>
        <strain evidence="1">ISS470</strain>
    </source>
</reference>